<proteinExistence type="predicted"/>
<dbReference type="EMBL" id="KB445821">
    <property type="protein sequence ID" value="EMD31219.1"/>
    <property type="molecule type" value="Genomic_DNA"/>
</dbReference>
<sequence>MAHSSSSRNFTTAIVELPSPGSNIPGLRAFAKRYTPLKGDSASNSGLTLMFTHCVGSHKEAWEPIISSLFNLRLPKDSLVGDKVPVIREAWSLEWQGHGDSSVVNHDILERVPPLSVLEWVIVIRHFAVSKLQEGHHLIGIGHSAGAGAILLSTVHLSTGSPIPYHGIILVEDCLATRPVWATGRIQDDLDAMTVAIDRRRDLWPDRQKAREYLSKRFPWMLWDARMFELFMRHGLRDTSHSGTPMVTLSCTKAQEKATYADNGNEPYKKATDCLAALPPDFEVHCIYGEREDIIKEYLHASVIGCRKMTSVHRVPNAGHQVIQENPDAVSLYLGNVLCNIAGRPRKSKL</sequence>
<organism evidence="2 3">
    <name type="scientific">Ceriporiopsis subvermispora (strain B)</name>
    <name type="common">White-rot fungus</name>
    <name type="synonym">Gelatoporia subvermispora</name>
    <dbReference type="NCBI Taxonomy" id="914234"/>
    <lineage>
        <taxon>Eukaryota</taxon>
        <taxon>Fungi</taxon>
        <taxon>Dikarya</taxon>
        <taxon>Basidiomycota</taxon>
        <taxon>Agaricomycotina</taxon>
        <taxon>Agaricomycetes</taxon>
        <taxon>Polyporales</taxon>
        <taxon>Gelatoporiaceae</taxon>
        <taxon>Gelatoporia</taxon>
    </lineage>
</organism>
<accession>M2P7B1</accession>
<dbReference type="Pfam" id="PF12697">
    <property type="entry name" value="Abhydrolase_6"/>
    <property type="match status" value="1"/>
</dbReference>
<dbReference type="SUPFAM" id="SSF53474">
    <property type="entry name" value="alpha/beta-Hydrolases"/>
    <property type="match status" value="1"/>
</dbReference>
<reference evidence="2 3" key="1">
    <citation type="journal article" date="2012" name="Proc. Natl. Acad. Sci. U.S.A.">
        <title>Comparative genomics of Ceriporiopsis subvermispora and Phanerochaete chrysosporium provide insight into selective ligninolysis.</title>
        <authorList>
            <person name="Fernandez-Fueyo E."/>
            <person name="Ruiz-Duenas F.J."/>
            <person name="Ferreira P."/>
            <person name="Floudas D."/>
            <person name="Hibbett D.S."/>
            <person name="Canessa P."/>
            <person name="Larrondo L.F."/>
            <person name="James T.Y."/>
            <person name="Seelenfreund D."/>
            <person name="Lobos S."/>
            <person name="Polanco R."/>
            <person name="Tello M."/>
            <person name="Honda Y."/>
            <person name="Watanabe T."/>
            <person name="Watanabe T."/>
            <person name="Ryu J.S."/>
            <person name="Kubicek C.P."/>
            <person name="Schmoll M."/>
            <person name="Gaskell J."/>
            <person name="Hammel K.E."/>
            <person name="St John F.J."/>
            <person name="Vanden Wymelenberg A."/>
            <person name="Sabat G."/>
            <person name="Splinter BonDurant S."/>
            <person name="Syed K."/>
            <person name="Yadav J.S."/>
            <person name="Doddapaneni H."/>
            <person name="Subramanian V."/>
            <person name="Lavin J.L."/>
            <person name="Oguiza J.A."/>
            <person name="Perez G."/>
            <person name="Pisabarro A.G."/>
            <person name="Ramirez L."/>
            <person name="Santoyo F."/>
            <person name="Master E."/>
            <person name="Coutinho P.M."/>
            <person name="Henrissat B."/>
            <person name="Lombard V."/>
            <person name="Magnuson J.K."/>
            <person name="Kuees U."/>
            <person name="Hori C."/>
            <person name="Igarashi K."/>
            <person name="Samejima M."/>
            <person name="Held B.W."/>
            <person name="Barry K.W."/>
            <person name="LaButti K.M."/>
            <person name="Lapidus A."/>
            <person name="Lindquist E.A."/>
            <person name="Lucas S.M."/>
            <person name="Riley R."/>
            <person name="Salamov A.A."/>
            <person name="Hoffmeister D."/>
            <person name="Schwenk D."/>
            <person name="Hadar Y."/>
            <person name="Yarden O."/>
            <person name="de Vries R.P."/>
            <person name="Wiebenga A."/>
            <person name="Stenlid J."/>
            <person name="Eastwood D."/>
            <person name="Grigoriev I.V."/>
            <person name="Berka R.M."/>
            <person name="Blanchette R.A."/>
            <person name="Kersten P."/>
            <person name="Martinez A.T."/>
            <person name="Vicuna R."/>
            <person name="Cullen D."/>
        </authorList>
    </citation>
    <scope>NUCLEOTIDE SEQUENCE [LARGE SCALE GENOMIC DNA]</scope>
    <source>
        <strain evidence="2 3">B</strain>
    </source>
</reference>
<dbReference type="Gene3D" id="3.40.50.1820">
    <property type="entry name" value="alpha/beta hydrolase"/>
    <property type="match status" value="1"/>
</dbReference>
<dbReference type="HOGENOM" id="CLU_032490_0_0_1"/>
<feature type="domain" description="AB hydrolase-1" evidence="1">
    <location>
        <begin position="51"/>
        <end position="330"/>
    </location>
</feature>
<dbReference type="InterPro" id="IPR029058">
    <property type="entry name" value="AB_hydrolase_fold"/>
</dbReference>
<dbReference type="AlphaFoldDB" id="M2P7B1"/>
<keyword evidence="3" id="KW-1185">Reference proteome</keyword>
<name>M2P7B1_CERS8</name>
<dbReference type="OrthoDB" id="94039at2759"/>
<evidence type="ECO:0000313" key="3">
    <source>
        <dbReference type="Proteomes" id="UP000016930"/>
    </source>
</evidence>
<evidence type="ECO:0000259" key="1">
    <source>
        <dbReference type="Pfam" id="PF12697"/>
    </source>
</evidence>
<evidence type="ECO:0000313" key="2">
    <source>
        <dbReference type="EMBL" id="EMD31219.1"/>
    </source>
</evidence>
<dbReference type="Proteomes" id="UP000016930">
    <property type="component" value="Unassembled WGS sequence"/>
</dbReference>
<protein>
    <recommendedName>
        <fullName evidence="1">AB hydrolase-1 domain-containing protein</fullName>
    </recommendedName>
</protein>
<gene>
    <name evidence="2" type="ORF">CERSUDRAFT_163303</name>
</gene>
<dbReference type="InterPro" id="IPR000073">
    <property type="entry name" value="AB_hydrolase_1"/>
</dbReference>